<evidence type="ECO:0000313" key="2">
    <source>
        <dbReference type="Proteomes" id="UP000016505"/>
    </source>
</evidence>
<dbReference type="Proteomes" id="UP000016505">
    <property type="component" value="Chromosome I"/>
</dbReference>
<proteinExistence type="predicted"/>
<name>A0A290S7K1_9GAMM</name>
<sequence>MADKEIGKVVTIAQLNKNRSNNNIANAFEKVMIYCHK</sequence>
<reference evidence="1 2" key="1">
    <citation type="journal article" date="2012" name="J. Bacteriol.">
        <title>Genome sequences of type strains of seven species of the marine bacterium Pseudoalteromonas.</title>
        <authorList>
            <person name="Xie B.B."/>
            <person name="Shu Y.L."/>
            <person name="Qin Q.L."/>
            <person name="Rong J.C."/>
            <person name="Zhang X.Y."/>
            <person name="Chen X.L."/>
            <person name="Shi M."/>
            <person name="He H.L."/>
            <person name="Zhou B.C."/>
            <person name="Zhang Y.Z."/>
        </authorList>
    </citation>
    <scope>NUCLEOTIDE SEQUENCE [LARGE SCALE GENOMIC DNA]</scope>
    <source>
        <strain evidence="1 2">A 37-1-2</strain>
    </source>
</reference>
<protein>
    <submittedName>
        <fullName evidence="1">Uncharacterized protein</fullName>
    </submittedName>
</protein>
<accession>A0A290S7K1</accession>
<organism evidence="1 2">
    <name type="scientific">Pseudoalteromonas arctica A 37-1-2</name>
    <dbReference type="NCBI Taxonomy" id="1117313"/>
    <lineage>
        <taxon>Bacteria</taxon>
        <taxon>Pseudomonadati</taxon>
        <taxon>Pseudomonadota</taxon>
        <taxon>Gammaproteobacteria</taxon>
        <taxon>Alteromonadales</taxon>
        <taxon>Pseudoalteromonadaceae</taxon>
        <taxon>Pseudoalteromonas</taxon>
    </lineage>
</organism>
<gene>
    <name evidence="1" type="ORF">PARC_a3108</name>
</gene>
<dbReference type="AlphaFoldDB" id="A0A290S7K1"/>
<evidence type="ECO:0000313" key="1">
    <source>
        <dbReference type="EMBL" id="ATC87527.1"/>
    </source>
</evidence>
<dbReference type="EMBL" id="CP011025">
    <property type="protein sequence ID" value="ATC87527.1"/>
    <property type="molecule type" value="Genomic_DNA"/>
</dbReference>
<dbReference type="KEGG" id="part:PARC_a3108"/>